<feature type="transmembrane region" description="Helical" evidence="1">
    <location>
        <begin position="39"/>
        <end position="65"/>
    </location>
</feature>
<proteinExistence type="predicted"/>
<evidence type="ECO:0000313" key="3">
    <source>
        <dbReference type="Proteomes" id="UP000317010"/>
    </source>
</evidence>
<keyword evidence="1" id="KW-0812">Transmembrane</keyword>
<reference evidence="2 3" key="1">
    <citation type="submission" date="2019-07" db="EMBL/GenBank/DDBJ databases">
        <title>Genomic Encyclopedia of Archaeal and Bacterial Type Strains, Phase II (KMG-II): from individual species to whole genera.</title>
        <authorList>
            <person name="Goeker M."/>
        </authorList>
    </citation>
    <scope>NUCLEOTIDE SEQUENCE [LARGE SCALE GENOMIC DNA]</scope>
    <source>
        <strain evidence="2 3">ATCC BAA-1854</strain>
    </source>
</reference>
<name>A0A562TLV5_9SPHI</name>
<dbReference type="RefSeq" id="WP_144916485.1">
    <property type="nucleotide sequence ID" value="NZ_VLLI01000019.1"/>
</dbReference>
<dbReference type="EMBL" id="VLLI01000019">
    <property type="protein sequence ID" value="TWI94561.1"/>
    <property type="molecule type" value="Genomic_DNA"/>
</dbReference>
<protein>
    <submittedName>
        <fullName evidence="2">Uncharacterized protein</fullName>
    </submittedName>
</protein>
<evidence type="ECO:0000313" key="2">
    <source>
        <dbReference type="EMBL" id="TWI94561.1"/>
    </source>
</evidence>
<keyword evidence="1" id="KW-0472">Membrane</keyword>
<feature type="transmembrane region" description="Helical" evidence="1">
    <location>
        <begin position="77"/>
        <end position="98"/>
    </location>
</feature>
<dbReference type="Proteomes" id="UP000317010">
    <property type="component" value="Unassembled WGS sequence"/>
</dbReference>
<accession>A0A562TLV5</accession>
<gene>
    <name evidence="2" type="ORF">JN11_04671</name>
</gene>
<sequence length="132" mass="15203">MKIAKKISIKVTKKQCTEFGQVATLAVLFFALRYKNEHLIIAAFMLILITIVLPIIFYPFTVVWFGLSELLSRVGPAIILTIIFFLIVTPVGLIRRFLGKDSMQLTQFKKNKQSVMINRNHLYTESDLLHIF</sequence>
<keyword evidence="1" id="KW-1133">Transmembrane helix</keyword>
<dbReference type="OrthoDB" id="677860at2"/>
<dbReference type="AlphaFoldDB" id="A0A562TLV5"/>
<keyword evidence="3" id="KW-1185">Reference proteome</keyword>
<comment type="caution">
    <text evidence="2">The sequence shown here is derived from an EMBL/GenBank/DDBJ whole genome shotgun (WGS) entry which is preliminary data.</text>
</comment>
<evidence type="ECO:0000256" key="1">
    <source>
        <dbReference type="SAM" id="Phobius"/>
    </source>
</evidence>
<organism evidence="2 3">
    <name type="scientific">Mucilaginibacter frigoritolerans</name>
    <dbReference type="NCBI Taxonomy" id="652788"/>
    <lineage>
        <taxon>Bacteria</taxon>
        <taxon>Pseudomonadati</taxon>
        <taxon>Bacteroidota</taxon>
        <taxon>Sphingobacteriia</taxon>
        <taxon>Sphingobacteriales</taxon>
        <taxon>Sphingobacteriaceae</taxon>
        <taxon>Mucilaginibacter</taxon>
    </lineage>
</organism>